<dbReference type="RefSeq" id="WP_097328885.1">
    <property type="nucleotide sequence ID" value="NZ_OBDY01000044.1"/>
</dbReference>
<dbReference type="EMBL" id="OBDY01000044">
    <property type="protein sequence ID" value="SNY72907.1"/>
    <property type="molecule type" value="Genomic_DNA"/>
</dbReference>
<proteinExistence type="predicted"/>
<reference evidence="1 2" key="1">
    <citation type="submission" date="2017-09" db="EMBL/GenBank/DDBJ databases">
        <authorList>
            <person name="Ehlers B."/>
            <person name="Leendertz F.H."/>
        </authorList>
    </citation>
    <scope>NUCLEOTIDE SEQUENCE [LARGE SCALE GENOMIC DNA]</scope>
    <source>
        <strain evidence="1 2">CGMCC 4.6857</strain>
    </source>
</reference>
<evidence type="ECO:0000313" key="1">
    <source>
        <dbReference type="EMBL" id="SNY72907.1"/>
    </source>
</evidence>
<organism evidence="1 2">
    <name type="scientific">Paractinoplanes atraurantiacus</name>
    <dbReference type="NCBI Taxonomy" id="1036182"/>
    <lineage>
        <taxon>Bacteria</taxon>
        <taxon>Bacillati</taxon>
        <taxon>Actinomycetota</taxon>
        <taxon>Actinomycetes</taxon>
        <taxon>Micromonosporales</taxon>
        <taxon>Micromonosporaceae</taxon>
        <taxon>Paractinoplanes</taxon>
    </lineage>
</organism>
<keyword evidence="2" id="KW-1185">Reference proteome</keyword>
<accession>A0A285KM03</accession>
<protein>
    <submittedName>
        <fullName evidence="1">Uncharacterized protein</fullName>
    </submittedName>
</protein>
<dbReference type="Proteomes" id="UP000219612">
    <property type="component" value="Unassembled WGS sequence"/>
</dbReference>
<sequence length="95" mass="10699">MNFGQPVARIHETAIFVAPTETGGERALYRVLLGELPGGRGYLFAMELPWGSHEREQDFDTLAEACEVADGIYQLWPDAGVWRIERRGWQRPAAP</sequence>
<evidence type="ECO:0000313" key="2">
    <source>
        <dbReference type="Proteomes" id="UP000219612"/>
    </source>
</evidence>
<gene>
    <name evidence="1" type="ORF">SAMN05421748_14452</name>
</gene>
<name>A0A285KM03_9ACTN</name>
<dbReference type="AlphaFoldDB" id="A0A285KM03"/>